<protein>
    <recommendedName>
        <fullName evidence="3">Uracil DNA glycosylase superfamily protein</fullName>
    </recommendedName>
</protein>
<sequence length="216" mass="25407">MSKTEQLNNLFDEWQLKIPEYRGKFIMDGINNEDLYSKAKTKVLFLTKEPNNPNQEAGDFREWWKEGLKYTFSHRLAEWSYGILNDFPEYEKIWIDKDDYNNAIFSIAFMNVKKVGGKGRSNYSEMEEHLLLNKDLLLRQIEIIQPNIIIMGLSWKKMRNLLFNNVKWQNSGYNVSIGKYNNAKIIDFYHPSARNAAAASYSLLQNVIQSKAFQKL</sequence>
<dbReference type="Proteomes" id="UP001597342">
    <property type="component" value="Unassembled WGS sequence"/>
</dbReference>
<dbReference type="RefSeq" id="WP_379830849.1">
    <property type="nucleotide sequence ID" value="NZ_JBHUHU010000003.1"/>
</dbReference>
<evidence type="ECO:0000313" key="1">
    <source>
        <dbReference type="EMBL" id="MFD2100125.1"/>
    </source>
</evidence>
<organism evidence="1 2">
    <name type="scientific">Flagellimonas iocasae</name>
    <dbReference type="NCBI Taxonomy" id="2055905"/>
    <lineage>
        <taxon>Bacteria</taxon>
        <taxon>Pseudomonadati</taxon>
        <taxon>Bacteroidota</taxon>
        <taxon>Flavobacteriia</taxon>
        <taxon>Flavobacteriales</taxon>
        <taxon>Flavobacteriaceae</taxon>
        <taxon>Flagellimonas</taxon>
    </lineage>
</organism>
<name>A0ABW4XX87_9FLAO</name>
<keyword evidence="2" id="KW-1185">Reference proteome</keyword>
<evidence type="ECO:0000313" key="2">
    <source>
        <dbReference type="Proteomes" id="UP001597342"/>
    </source>
</evidence>
<gene>
    <name evidence="1" type="ORF">ACFSJE_10090</name>
</gene>
<reference evidence="2" key="1">
    <citation type="journal article" date="2019" name="Int. J. Syst. Evol. Microbiol.">
        <title>The Global Catalogue of Microorganisms (GCM) 10K type strain sequencing project: providing services to taxonomists for standard genome sequencing and annotation.</title>
        <authorList>
            <consortium name="The Broad Institute Genomics Platform"/>
            <consortium name="The Broad Institute Genome Sequencing Center for Infectious Disease"/>
            <person name="Wu L."/>
            <person name="Ma J."/>
        </authorList>
    </citation>
    <scope>NUCLEOTIDE SEQUENCE [LARGE SCALE GENOMIC DNA]</scope>
    <source>
        <strain evidence="2">JCM 3389</strain>
    </source>
</reference>
<dbReference type="EMBL" id="JBHUHU010000003">
    <property type="protein sequence ID" value="MFD2100125.1"/>
    <property type="molecule type" value="Genomic_DNA"/>
</dbReference>
<evidence type="ECO:0008006" key="3">
    <source>
        <dbReference type="Google" id="ProtNLM"/>
    </source>
</evidence>
<accession>A0ABW4XX87</accession>
<proteinExistence type="predicted"/>
<comment type="caution">
    <text evidence="1">The sequence shown here is derived from an EMBL/GenBank/DDBJ whole genome shotgun (WGS) entry which is preliminary data.</text>
</comment>